<comment type="catalytic activity">
    <reaction evidence="12">
        <text>L-histidine(out) = L-histidine(in)</text>
        <dbReference type="Rhea" id="RHEA:72807"/>
        <dbReference type="ChEBI" id="CHEBI:57595"/>
    </reaction>
</comment>
<feature type="repeat" description="Solcar" evidence="22">
    <location>
        <begin position="51"/>
        <end position="131"/>
    </location>
</feature>
<gene>
    <name evidence="24" type="ORF">E2986_07163</name>
</gene>
<dbReference type="Pfam" id="PF00153">
    <property type="entry name" value="Mito_carr"/>
    <property type="match status" value="3"/>
</dbReference>
<name>A0A833RVP7_9HYME</name>
<keyword evidence="9" id="KW-0496">Mitochondrion</keyword>
<dbReference type="PANTHER" id="PTHR45624">
    <property type="entry name" value="MITOCHONDRIAL BASIC AMINO ACIDS TRANSPORTER-RELATED"/>
    <property type="match status" value="1"/>
</dbReference>
<evidence type="ECO:0000256" key="22">
    <source>
        <dbReference type="PROSITE-ProRule" id="PRU00282"/>
    </source>
</evidence>
<keyword evidence="4 22" id="KW-0812">Transmembrane</keyword>
<dbReference type="FunFam" id="1.50.40.10:FF:000037">
    <property type="entry name" value="Solute carrier family 25 member 29"/>
    <property type="match status" value="1"/>
</dbReference>
<dbReference type="InterPro" id="IPR018108">
    <property type="entry name" value="MCP_transmembrane"/>
</dbReference>
<evidence type="ECO:0000256" key="16">
    <source>
        <dbReference type="ARBA" id="ARBA00052673"/>
    </source>
</evidence>
<comment type="similarity">
    <text evidence="2 23">Belongs to the mitochondrial carrier (TC 2.A.29) family.</text>
</comment>
<dbReference type="InterPro" id="IPR002067">
    <property type="entry name" value="MCP"/>
</dbReference>
<evidence type="ECO:0000256" key="23">
    <source>
        <dbReference type="RuleBase" id="RU000488"/>
    </source>
</evidence>
<evidence type="ECO:0000256" key="9">
    <source>
        <dbReference type="ARBA" id="ARBA00023128"/>
    </source>
</evidence>
<dbReference type="GO" id="GO:0005743">
    <property type="term" value="C:mitochondrial inner membrane"/>
    <property type="evidence" value="ECO:0007669"/>
    <property type="project" value="UniProtKB-SubCell"/>
</dbReference>
<comment type="subcellular location">
    <subcellularLocation>
        <location evidence="1">Mitochondrion inner membrane</location>
        <topology evidence="1">Multi-pass membrane protein</topology>
    </subcellularLocation>
</comment>
<evidence type="ECO:0000256" key="13">
    <source>
        <dbReference type="ARBA" id="ARBA00050768"/>
    </source>
</evidence>
<comment type="catalytic activity">
    <reaction evidence="13">
        <text>L-histidine(out) + L-arginine(in) = L-histidine(in) + L-arginine(out)</text>
        <dbReference type="Rhea" id="RHEA:71063"/>
        <dbReference type="ChEBI" id="CHEBI:32682"/>
        <dbReference type="ChEBI" id="CHEBI:57595"/>
    </reaction>
</comment>
<evidence type="ECO:0000256" key="18">
    <source>
        <dbReference type="ARBA" id="ARBA00076491"/>
    </source>
</evidence>
<evidence type="ECO:0000256" key="19">
    <source>
        <dbReference type="ARBA" id="ARBA00078745"/>
    </source>
</evidence>
<keyword evidence="6" id="KW-0999">Mitochondrion inner membrane</keyword>
<evidence type="ECO:0000256" key="2">
    <source>
        <dbReference type="ARBA" id="ARBA00006375"/>
    </source>
</evidence>
<evidence type="ECO:0000256" key="4">
    <source>
        <dbReference type="ARBA" id="ARBA00022692"/>
    </source>
</evidence>
<accession>A0A833RVP7</accession>
<comment type="catalytic activity">
    <reaction evidence="11">
        <text>L-lysine(out) + L-arginine(in) = L-lysine(in) + L-arginine(out)</text>
        <dbReference type="Rhea" id="RHEA:70827"/>
        <dbReference type="ChEBI" id="CHEBI:32551"/>
        <dbReference type="ChEBI" id="CHEBI:32682"/>
    </reaction>
</comment>
<dbReference type="PROSITE" id="PS50920">
    <property type="entry name" value="SOLCAR"/>
    <property type="match status" value="3"/>
</dbReference>
<dbReference type="InterPro" id="IPR023395">
    <property type="entry name" value="MCP_dom_sf"/>
</dbReference>
<evidence type="ECO:0000256" key="7">
    <source>
        <dbReference type="ARBA" id="ARBA00022970"/>
    </source>
</evidence>
<dbReference type="AlphaFoldDB" id="A0A833RVP7"/>
<evidence type="ECO:0000256" key="6">
    <source>
        <dbReference type="ARBA" id="ARBA00022792"/>
    </source>
</evidence>
<dbReference type="GO" id="GO:0005289">
    <property type="term" value="F:high-affinity L-arginine transmembrane transporter activity"/>
    <property type="evidence" value="ECO:0007669"/>
    <property type="project" value="TreeGrafter"/>
</dbReference>
<evidence type="ECO:0000256" key="20">
    <source>
        <dbReference type="ARBA" id="ARBA00079387"/>
    </source>
</evidence>
<proteinExistence type="inferred from homology"/>
<evidence type="ECO:0000256" key="11">
    <source>
        <dbReference type="ARBA" id="ARBA00049090"/>
    </source>
</evidence>
<keyword evidence="3 23" id="KW-0813">Transport</keyword>
<evidence type="ECO:0000256" key="3">
    <source>
        <dbReference type="ARBA" id="ARBA00022448"/>
    </source>
</evidence>
<evidence type="ECO:0000256" key="14">
    <source>
        <dbReference type="ARBA" id="ARBA00051045"/>
    </source>
</evidence>
<comment type="caution">
    <text evidence="24">The sequence shown here is derived from an EMBL/GenBank/DDBJ whole genome shotgun (WGS) entry which is preliminary data.</text>
</comment>
<evidence type="ECO:0000256" key="17">
    <source>
        <dbReference type="ARBA" id="ARBA00071763"/>
    </source>
</evidence>
<organism evidence="24 25">
    <name type="scientific">Frieseomelitta varia</name>
    <dbReference type="NCBI Taxonomy" id="561572"/>
    <lineage>
        <taxon>Eukaryota</taxon>
        <taxon>Metazoa</taxon>
        <taxon>Ecdysozoa</taxon>
        <taxon>Arthropoda</taxon>
        <taxon>Hexapoda</taxon>
        <taxon>Insecta</taxon>
        <taxon>Pterygota</taxon>
        <taxon>Neoptera</taxon>
        <taxon>Endopterygota</taxon>
        <taxon>Hymenoptera</taxon>
        <taxon>Apocrita</taxon>
        <taxon>Aculeata</taxon>
        <taxon>Apoidea</taxon>
        <taxon>Anthophila</taxon>
        <taxon>Apidae</taxon>
        <taxon>Frieseomelitta</taxon>
    </lineage>
</organism>
<protein>
    <recommendedName>
        <fullName evidence="17">Mitochondrial basic amino acids transporter</fullName>
    </recommendedName>
    <alternativeName>
        <fullName evidence="21">Carnitine/acylcarnitine translocase-like</fullName>
    </alternativeName>
    <alternativeName>
        <fullName evidence="20">Mitochondrial carnitine/acylcarnitine carrier protein CACL</fullName>
    </alternativeName>
    <alternativeName>
        <fullName evidence="19">Mitochondrial ornithine transporter 3</fullName>
    </alternativeName>
    <alternativeName>
        <fullName evidence="18">Solute carrier family 25 member 29</fullName>
    </alternativeName>
</protein>
<dbReference type="EMBL" id="WNWW01000499">
    <property type="protein sequence ID" value="KAF3424066.1"/>
    <property type="molecule type" value="Genomic_DNA"/>
</dbReference>
<comment type="catalytic activity">
    <reaction evidence="14">
        <text>L-homoarginine(in) + L-arginine(out) = L-homoarginine(out) + L-arginine(in)</text>
        <dbReference type="Rhea" id="RHEA:72799"/>
        <dbReference type="ChEBI" id="CHEBI:32682"/>
        <dbReference type="ChEBI" id="CHEBI:143006"/>
    </reaction>
</comment>
<feature type="repeat" description="Solcar" evidence="22">
    <location>
        <begin position="136"/>
        <end position="224"/>
    </location>
</feature>
<keyword evidence="5" id="KW-0677">Repeat</keyword>
<keyword evidence="25" id="KW-1185">Reference proteome</keyword>
<evidence type="ECO:0000256" key="15">
    <source>
        <dbReference type="ARBA" id="ARBA00051921"/>
    </source>
</evidence>
<dbReference type="InterPro" id="IPR050567">
    <property type="entry name" value="Mitochondrial_Carrier"/>
</dbReference>
<evidence type="ECO:0000256" key="12">
    <source>
        <dbReference type="ARBA" id="ARBA00050592"/>
    </source>
</evidence>
<dbReference type="Proteomes" id="UP000655588">
    <property type="component" value="Unassembled WGS sequence"/>
</dbReference>
<evidence type="ECO:0000256" key="10">
    <source>
        <dbReference type="ARBA" id="ARBA00023136"/>
    </source>
</evidence>
<reference evidence="24" key="1">
    <citation type="submission" date="2019-11" db="EMBL/GenBank/DDBJ databases">
        <title>The nuclear and mitochondrial genomes of Frieseomelitta varia - a highly eusocial stingless bee (Meliponini) with a permanently sterile worker caste.</title>
        <authorList>
            <person name="Freitas F.C.P."/>
            <person name="Lourenco A.P."/>
            <person name="Nunes F.M.F."/>
            <person name="Paschoal A.R."/>
            <person name="Abreu F.C.P."/>
            <person name="Barbin F.O."/>
            <person name="Bataglia L."/>
            <person name="Cardoso-Junior C.A.M."/>
            <person name="Cervoni M.S."/>
            <person name="Silva S.R."/>
            <person name="Dalarmi F."/>
            <person name="Del Lama M.A."/>
            <person name="Depintor T.S."/>
            <person name="Ferreira K.M."/>
            <person name="Goria P.S."/>
            <person name="Jaskot M.C."/>
            <person name="Lago D.C."/>
            <person name="Luna-Lucena D."/>
            <person name="Moda L.M."/>
            <person name="Nascimento L."/>
            <person name="Pedrino M."/>
            <person name="Rabico F.O."/>
            <person name="Sanches F.C."/>
            <person name="Santos D.E."/>
            <person name="Santos C.G."/>
            <person name="Vieira J."/>
            <person name="Lopes T.F."/>
            <person name="Barchuk A.R."/>
            <person name="Hartfelder K."/>
            <person name="Simoes Z.L.P."/>
            <person name="Bitondi M.M.G."/>
            <person name="Pinheiro D.G."/>
        </authorList>
    </citation>
    <scope>NUCLEOTIDE SEQUENCE</scope>
    <source>
        <strain evidence="24">USP_RPSP 00005682</strain>
        <tissue evidence="24">Whole individual</tissue>
    </source>
</reference>
<comment type="catalytic activity">
    <reaction evidence="15">
        <text>L-ornithine(in) + L-arginine(out) = L-ornithine(out) + L-arginine(in)</text>
        <dbReference type="Rhea" id="RHEA:34991"/>
        <dbReference type="ChEBI" id="CHEBI:32682"/>
        <dbReference type="ChEBI" id="CHEBI:46911"/>
    </reaction>
</comment>
<feature type="repeat" description="Solcar" evidence="22">
    <location>
        <begin position="230"/>
        <end position="314"/>
    </location>
</feature>
<dbReference type="Gene3D" id="1.50.40.10">
    <property type="entry name" value="Mitochondrial carrier domain"/>
    <property type="match status" value="1"/>
</dbReference>
<dbReference type="GO" id="GO:1990575">
    <property type="term" value="P:mitochondrial L-ornithine transmembrane transport"/>
    <property type="evidence" value="ECO:0007669"/>
    <property type="project" value="TreeGrafter"/>
</dbReference>
<dbReference type="PRINTS" id="PR00926">
    <property type="entry name" value="MITOCARRIER"/>
</dbReference>
<dbReference type="SUPFAM" id="SSF103506">
    <property type="entry name" value="Mitochondrial carrier"/>
    <property type="match status" value="1"/>
</dbReference>
<evidence type="ECO:0000313" key="24">
    <source>
        <dbReference type="EMBL" id="KAF3424066.1"/>
    </source>
</evidence>
<keyword evidence="7" id="KW-0029">Amino-acid transport</keyword>
<evidence type="ECO:0000256" key="8">
    <source>
        <dbReference type="ARBA" id="ARBA00022989"/>
    </source>
</evidence>
<evidence type="ECO:0000256" key="21">
    <source>
        <dbReference type="ARBA" id="ARBA00080567"/>
    </source>
</evidence>
<keyword evidence="10 22" id="KW-0472">Membrane</keyword>
<dbReference type="PANTHER" id="PTHR45624:SF61">
    <property type="entry name" value="MITOCHONDRIAL BASIC AMINO ACIDS TRANSPORTER"/>
    <property type="match status" value="1"/>
</dbReference>
<evidence type="ECO:0000313" key="25">
    <source>
        <dbReference type="Proteomes" id="UP000655588"/>
    </source>
</evidence>
<sequence length="433" mass="48512">MTRRVQACLQMQAGVQSAPEVSPTSYETPCIVIFLPNYNIYYIQIYTNYGELDFSRGFAGVMVGYPLDTIKVHMQTQDYRKPKYRGNWDCFRTILAKESVAGLYRGISSPLAGVTLVNAVIFGVYGETRRHIPDPNSLSSCFVSGALAGLAQSPICSPIELAKTRMQLRASSNRAQFSGPMDCLRYTYEHEGYRGVFRGLNVTLLREVPSFGTYFLTYEILTRTPDNAPVSTPYMLLAGGLAGTASWTVSYPLDLVKSRIQADGHRYAGLVDCFRQTVTKEGYSCLYRGLSSTVIRAFPTNAVTLTVVTWTFRLFGQDNDSVATTNHSQREILVKTMEPVGVFWGTREPFLENWNNFLTGMPGRMAIHGLPCSTLSLTSIDELKLEEEMKHGREEGEKRRMSREDVENLEELCEKKVERTVVKTVNTVSMALA</sequence>
<evidence type="ECO:0000256" key="5">
    <source>
        <dbReference type="ARBA" id="ARBA00022737"/>
    </source>
</evidence>
<keyword evidence="8" id="KW-1133">Transmembrane helix</keyword>
<comment type="catalytic activity">
    <reaction evidence="16">
        <text>N(omega)-methyl-L-arginine(in) + L-arginine(out) = N(omega)-methyl-L-arginine(out) + L-arginine(in)</text>
        <dbReference type="Rhea" id="RHEA:72803"/>
        <dbReference type="ChEBI" id="CHEBI:32682"/>
        <dbReference type="ChEBI" id="CHEBI:114953"/>
    </reaction>
</comment>
<evidence type="ECO:0000256" key="1">
    <source>
        <dbReference type="ARBA" id="ARBA00004448"/>
    </source>
</evidence>